<evidence type="ECO:0000256" key="1">
    <source>
        <dbReference type="ARBA" id="ARBA00004117"/>
    </source>
</evidence>
<dbReference type="Pfam" id="PF08345">
    <property type="entry name" value="YscJ_FliF_C"/>
    <property type="match status" value="1"/>
</dbReference>
<reference evidence="14 15" key="2">
    <citation type="submission" date="2014-10" db="EMBL/GenBank/DDBJ databases">
        <title>Paracoccus sanguinis sp. nov., isolated from clinical specimens of New York State patients.</title>
        <authorList>
            <person name="Mingle L.A."/>
            <person name="Cole J.A."/>
            <person name="Lapierre P."/>
            <person name="Musser K.A."/>
        </authorList>
    </citation>
    <scope>NUCLEOTIDE SEQUENCE [LARGE SCALE GENOMIC DNA]</scope>
    <source>
        <strain evidence="14 15">HAMBI 3106</strain>
    </source>
</reference>
<dbReference type="EMBL" id="JRKS01000022">
    <property type="protein sequence ID" value="KGJ07344.1"/>
    <property type="molecule type" value="Genomic_DNA"/>
</dbReference>
<feature type="compositionally biased region" description="Polar residues" evidence="10">
    <location>
        <begin position="293"/>
        <end position="310"/>
    </location>
</feature>
<keyword evidence="6 11" id="KW-1133">Transmembrane helix</keyword>
<keyword evidence="4" id="KW-1003">Cell membrane</keyword>
<keyword evidence="5 11" id="KW-0812">Transmembrane</keyword>
<feature type="domain" description="Flagellar M-ring C-terminal" evidence="13">
    <location>
        <begin position="247"/>
        <end position="408"/>
    </location>
</feature>
<feature type="transmembrane region" description="Helical" evidence="11">
    <location>
        <begin position="432"/>
        <end position="450"/>
    </location>
</feature>
<dbReference type="STRING" id="690417.IC63_08720"/>
<feature type="domain" description="Flagellar M-ring N-terminal" evidence="12">
    <location>
        <begin position="54"/>
        <end position="224"/>
    </location>
</feature>
<evidence type="ECO:0000259" key="13">
    <source>
        <dbReference type="Pfam" id="PF08345"/>
    </source>
</evidence>
<accession>A0A099F9V4</accession>
<dbReference type="PRINTS" id="PR01009">
    <property type="entry name" value="FLGMRINGFLIF"/>
</dbReference>
<dbReference type="InterPro" id="IPR000067">
    <property type="entry name" value="FlgMring_FliF"/>
</dbReference>
<proteinExistence type="inferred from homology"/>
<keyword evidence="15" id="KW-1185">Reference proteome</keyword>
<dbReference type="GO" id="GO:0071973">
    <property type="term" value="P:bacterial-type flagellum-dependent cell motility"/>
    <property type="evidence" value="ECO:0007669"/>
    <property type="project" value="InterPro"/>
</dbReference>
<evidence type="ECO:0000256" key="2">
    <source>
        <dbReference type="ARBA" id="ARBA00004651"/>
    </source>
</evidence>
<feature type="region of interest" description="Disordered" evidence="10">
    <location>
        <begin position="272"/>
        <end position="344"/>
    </location>
</feature>
<comment type="similarity">
    <text evidence="3 9">Belongs to the FliF family.</text>
</comment>
<evidence type="ECO:0000256" key="3">
    <source>
        <dbReference type="ARBA" id="ARBA00007971"/>
    </source>
</evidence>
<organism evidence="14 15">
    <name type="scientific">Paracoccus sphaerophysae</name>
    <dbReference type="NCBI Taxonomy" id="690417"/>
    <lineage>
        <taxon>Bacteria</taxon>
        <taxon>Pseudomonadati</taxon>
        <taxon>Pseudomonadota</taxon>
        <taxon>Alphaproteobacteria</taxon>
        <taxon>Rhodobacterales</taxon>
        <taxon>Paracoccaceae</taxon>
        <taxon>Paracoccus</taxon>
    </lineage>
</organism>
<dbReference type="Pfam" id="PF01514">
    <property type="entry name" value="YscJ_FliF"/>
    <property type="match status" value="1"/>
</dbReference>
<feature type="compositionally biased region" description="Low complexity" evidence="10">
    <location>
        <begin position="311"/>
        <end position="326"/>
    </location>
</feature>
<dbReference type="GO" id="GO:0009431">
    <property type="term" value="C:bacterial-type flagellum basal body, MS ring"/>
    <property type="evidence" value="ECO:0007669"/>
    <property type="project" value="InterPro"/>
</dbReference>
<dbReference type="GO" id="GO:0005886">
    <property type="term" value="C:plasma membrane"/>
    <property type="evidence" value="ECO:0007669"/>
    <property type="project" value="UniProtKB-SubCell"/>
</dbReference>
<evidence type="ECO:0000256" key="4">
    <source>
        <dbReference type="ARBA" id="ARBA00022475"/>
    </source>
</evidence>
<evidence type="ECO:0000256" key="10">
    <source>
        <dbReference type="SAM" id="MobiDB-lite"/>
    </source>
</evidence>
<keyword evidence="8 9" id="KW-0975">Bacterial flagellum</keyword>
<feature type="compositionally biased region" description="Basic and acidic residues" evidence="10">
    <location>
        <begin position="327"/>
        <end position="343"/>
    </location>
</feature>
<comment type="function">
    <text evidence="9">The M ring may be actively involved in energy transduction.</text>
</comment>
<dbReference type="GO" id="GO:0003774">
    <property type="term" value="F:cytoskeletal motor activity"/>
    <property type="evidence" value="ECO:0007669"/>
    <property type="project" value="InterPro"/>
</dbReference>
<feature type="transmembrane region" description="Helical" evidence="11">
    <location>
        <begin position="34"/>
        <end position="53"/>
    </location>
</feature>
<dbReference type="InterPro" id="IPR013556">
    <property type="entry name" value="Flag_M-ring_C"/>
</dbReference>
<evidence type="ECO:0000256" key="5">
    <source>
        <dbReference type="ARBA" id="ARBA00022692"/>
    </source>
</evidence>
<dbReference type="NCBIfam" id="TIGR00206">
    <property type="entry name" value="fliF"/>
    <property type="match status" value="1"/>
</dbReference>
<dbReference type="AlphaFoldDB" id="A0A099F9V4"/>
<dbReference type="PANTHER" id="PTHR30046:SF0">
    <property type="entry name" value="FLAGELLAR M-RING PROTEIN"/>
    <property type="match status" value="1"/>
</dbReference>
<gene>
    <name evidence="14" type="ORF">IC63_08720</name>
</gene>
<evidence type="ECO:0000256" key="7">
    <source>
        <dbReference type="ARBA" id="ARBA00023136"/>
    </source>
</evidence>
<keyword evidence="14" id="KW-0969">Cilium</keyword>
<name>A0A099F9V4_9RHOB</name>
<dbReference type="InterPro" id="IPR006182">
    <property type="entry name" value="FliF_N_dom"/>
</dbReference>
<evidence type="ECO:0000313" key="15">
    <source>
        <dbReference type="Proteomes" id="UP000029917"/>
    </source>
</evidence>
<keyword evidence="14" id="KW-0282">Flagellum</keyword>
<dbReference type="Gene3D" id="3.30.300.30">
    <property type="match status" value="1"/>
</dbReference>
<evidence type="ECO:0000313" key="14">
    <source>
        <dbReference type="EMBL" id="KGJ07344.1"/>
    </source>
</evidence>
<evidence type="ECO:0000256" key="6">
    <source>
        <dbReference type="ARBA" id="ARBA00022989"/>
    </source>
</evidence>
<evidence type="ECO:0000259" key="12">
    <source>
        <dbReference type="Pfam" id="PF01514"/>
    </source>
</evidence>
<dbReference type="InterPro" id="IPR043427">
    <property type="entry name" value="YscJ/FliF"/>
</dbReference>
<keyword evidence="14" id="KW-0966">Cell projection</keyword>
<dbReference type="PANTHER" id="PTHR30046">
    <property type="entry name" value="FLAGELLAR M-RING PROTEIN"/>
    <property type="match status" value="1"/>
</dbReference>
<dbReference type="InterPro" id="IPR045851">
    <property type="entry name" value="AMP-bd_C_sf"/>
</dbReference>
<reference evidence="14 15" key="1">
    <citation type="submission" date="2014-09" db="EMBL/GenBank/DDBJ databases">
        <authorList>
            <person name="McGinnis J.M."/>
            <person name="Wolfgang W.J."/>
        </authorList>
    </citation>
    <scope>NUCLEOTIDE SEQUENCE [LARGE SCALE GENOMIC DNA]</scope>
    <source>
        <strain evidence="14 15">HAMBI 3106</strain>
    </source>
</reference>
<sequence>MTNLSKRKRFGNKGTPMQKLAEYWNERTGAQKGLIAAAFALTFLAVVGFSWLANRTPMALLYSGLDPARSGEVMAELDKSGVASEIRGDAIWVDAAERDRLRMTLAGMGLPSAGGAGYEILDGMSGFGTTSQMFDAAYWRAKEGELARTILAVPGVRTARVHIAVPATRGYRREAGGAASVTVTMDSGALDSKQARSLQYLVSSGVPGLDPEKVKVIDSARGLVSTGEETVAADRAAEMKRNVERILEPHVGPGNAIVELNLDLVTETEQLSEQKFDPNGRALVSQENEETTDQSSNAEQGAVTASSNLPEGTGSQGEQSKSSSSETRQRQNYEVSRVTREIVRQPGSTRRMTVAVLVNGTVQKGADGTETVVPRTEPELEALRELVASTVGFDEDRGDVITVKSLPFSAIGPEGTTAAAGGLLSRLAINDLARLALIGLFALAIVFVLLRPVLKSRAAAGQAALPALDNSGAGTPELIAPGIGMASAFEPGGGDGALALPNLALNVPDFEFAPATTFADPVARLRELMRDRQDESMRILSTWISEKEKA</sequence>
<protein>
    <recommendedName>
        <fullName evidence="9">Flagellar M-ring protein</fullName>
    </recommendedName>
</protein>
<dbReference type="PIRSF" id="PIRSF004862">
    <property type="entry name" value="FliF"/>
    <property type="match status" value="1"/>
</dbReference>
<evidence type="ECO:0000256" key="8">
    <source>
        <dbReference type="ARBA" id="ARBA00023143"/>
    </source>
</evidence>
<comment type="subcellular location">
    <subcellularLocation>
        <location evidence="1 9">Bacterial flagellum basal body</location>
    </subcellularLocation>
    <subcellularLocation>
        <location evidence="2">Cell membrane</location>
        <topology evidence="2">Multi-pass membrane protein</topology>
    </subcellularLocation>
</comment>
<evidence type="ECO:0000256" key="9">
    <source>
        <dbReference type="PIRNR" id="PIRNR004862"/>
    </source>
</evidence>
<keyword evidence="7 11" id="KW-0472">Membrane</keyword>
<comment type="caution">
    <text evidence="14">The sequence shown here is derived from an EMBL/GenBank/DDBJ whole genome shotgun (WGS) entry which is preliminary data.</text>
</comment>
<evidence type="ECO:0000256" key="11">
    <source>
        <dbReference type="SAM" id="Phobius"/>
    </source>
</evidence>
<dbReference type="Proteomes" id="UP000029917">
    <property type="component" value="Unassembled WGS sequence"/>
</dbReference>